<gene>
    <name evidence="7" type="primary">proA</name>
    <name evidence="9" type="ORF">B5M45_03335</name>
</gene>
<dbReference type="EMBL" id="MZZM01000005">
    <property type="protein sequence ID" value="ORJ64239.1"/>
    <property type="molecule type" value="Genomic_DNA"/>
</dbReference>
<keyword evidence="7" id="KW-0963">Cytoplasm</keyword>
<dbReference type="RefSeq" id="WP_084947962.1">
    <property type="nucleotide sequence ID" value="NZ_MZZM01000005.1"/>
</dbReference>
<dbReference type="PANTHER" id="PTHR11063:SF8">
    <property type="entry name" value="DELTA-1-PYRROLINE-5-CARBOXYLATE SYNTHASE"/>
    <property type="match status" value="1"/>
</dbReference>
<evidence type="ECO:0000256" key="6">
    <source>
        <dbReference type="ARBA" id="ARBA00049024"/>
    </source>
</evidence>
<dbReference type="FunFam" id="3.40.309.10:FF:000006">
    <property type="entry name" value="Gamma-glutamyl phosphate reductase"/>
    <property type="match status" value="1"/>
</dbReference>
<evidence type="ECO:0000256" key="1">
    <source>
        <dbReference type="ARBA" id="ARBA00004985"/>
    </source>
</evidence>
<evidence type="ECO:0000259" key="8">
    <source>
        <dbReference type="Pfam" id="PF00171"/>
    </source>
</evidence>
<evidence type="ECO:0000313" key="9">
    <source>
        <dbReference type="EMBL" id="ORJ64239.1"/>
    </source>
</evidence>
<comment type="function">
    <text evidence="7">Catalyzes the NADPH-dependent reduction of L-glutamate 5-phosphate into L-glutamate 5-semialdehyde and phosphate. The product spontaneously undergoes cyclization to form 1-pyrroline-5-carboxylate.</text>
</comment>
<dbReference type="CDD" id="cd07079">
    <property type="entry name" value="ALDH_F18-19_ProA-GPR"/>
    <property type="match status" value="1"/>
</dbReference>
<evidence type="ECO:0000256" key="7">
    <source>
        <dbReference type="HAMAP-Rule" id="MF_00412"/>
    </source>
</evidence>
<dbReference type="PIRSF" id="PIRSF000151">
    <property type="entry name" value="GPR"/>
    <property type="match status" value="1"/>
</dbReference>
<evidence type="ECO:0000313" key="10">
    <source>
        <dbReference type="Proteomes" id="UP000193040"/>
    </source>
</evidence>
<feature type="domain" description="Aldehyde dehydrogenase" evidence="8">
    <location>
        <begin position="12"/>
        <end position="292"/>
    </location>
</feature>
<dbReference type="PROSITE" id="PS01223">
    <property type="entry name" value="PROA"/>
    <property type="match status" value="1"/>
</dbReference>
<dbReference type="UniPathway" id="UPA00098">
    <property type="reaction ID" value="UER00360"/>
</dbReference>
<dbReference type="InterPro" id="IPR016161">
    <property type="entry name" value="Ald_DH/histidinol_DH"/>
</dbReference>
<keyword evidence="4 7" id="KW-0521">NADP</keyword>
<dbReference type="STRING" id="1784.VC42_05770"/>
<dbReference type="HAMAP" id="MF_00412">
    <property type="entry name" value="ProA"/>
    <property type="match status" value="1"/>
</dbReference>
<dbReference type="PANTHER" id="PTHR11063">
    <property type="entry name" value="GLUTAMATE SEMIALDEHYDE DEHYDROGENASE"/>
    <property type="match status" value="1"/>
</dbReference>
<protein>
    <recommendedName>
        <fullName evidence="7">Gamma-glutamyl phosphate reductase</fullName>
        <shortName evidence="7">GPR</shortName>
        <ecNumber evidence="7">1.2.1.41</ecNumber>
    </recommendedName>
    <alternativeName>
        <fullName evidence="7">Glutamate-5-semialdehyde dehydrogenase</fullName>
    </alternativeName>
    <alternativeName>
        <fullName evidence="7">Glutamyl-gamma-semialdehyde dehydrogenase</fullName>
        <shortName evidence="7">GSA dehydrogenase</shortName>
    </alternativeName>
</protein>
<dbReference type="GO" id="GO:0004350">
    <property type="term" value="F:glutamate-5-semialdehyde dehydrogenase activity"/>
    <property type="evidence" value="ECO:0007669"/>
    <property type="project" value="UniProtKB-UniRule"/>
</dbReference>
<dbReference type="InterPro" id="IPR020593">
    <property type="entry name" value="G-glutamylP_reductase_CS"/>
</dbReference>
<reference evidence="9 10" key="1">
    <citation type="submission" date="2017-03" db="EMBL/GenBank/DDBJ databases">
        <title>Genomic insights into Mycobacterium simiae human colonization.</title>
        <authorList>
            <person name="Steffani J.L."/>
            <person name="Brunck M.E."/>
            <person name="Cruz E."/>
            <person name="Montiel R."/>
            <person name="Barona F."/>
        </authorList>
    </citation>
    <scope>NUCLEOTIDE SEQUENCE [LARGE SCALE GENOMIC DNA]</scope>
    <source>
        <strain evidence="9 10">MsiGto</strain>
    </source>
</reference>
<comment type="pathway">
    <text evidence="1 7">Amino-acid biosynthesis; L-proline biosynthesis; L-glutamate 5-semialdehyde from L-glutamate: step 2/2.</text>
</comment>
<proteinExistence type="inferred from homology"/>
<dbReference type="GO" id="GO:0055129">
    <property type="term" value="P:L-proline biosynthetic process"/>
    <property type="evidence" value="ECO:0007669"/>
    <property type="project" value="UniProtKB-UniRule"/>
</dbReference>
<evidence type="ECO:0000256" key="2">
    <source>
        <dbReference type="ARBA" id="ARBA00022605"/>
    </source>
</evidence>
<keyword evidence="2 7" id="KW-0028">Amino-acid biosynthesis</keyword>
<keyword evidence="3 7" id="KW-0641">Proline biosynthesis</keyword>
<dbReference type="EC" id="1.2.1.41" evidence="7"/>
<dbReference type="InterPro" id="IPR016162">
    <property type="entry name" value="Ald_DH_N"/>
</dbReference>
<dbReference type="InterPro" id="IPR000965">
    <property type="entry name" value="GPR_dom"/>
</dbReference>
<sequence>MSLQAPSRTDLRQEVHAAARRARIASRALALLPTVAKDQALHSAANAITANTREILAANAEDLAAARAAGTPDAMLDRLALDARRVDGIAAGLRQVAGLPDPVGEVLRGYTLPNGLQLRQQRVPLGVVGMIYEGRPNVTVDAFGLALKSGNAVLLRGSSSAARSNQALVEVLRSSLAGEDLPADAVQLLSAEDRSTVTHLIQARGLVDVVIPRGGANLIEAVVRDAQVPTIETGVGNCHVYVDGGADLDVAERILLNSKTRRPSVCNAAETLLVDRTIAAHAVPRLVAALHDAGVTVHGGLLEAPSEDDLRREYLSMDIAVTVVDGVDAAIAHINEYGTGHTEAIVTDNMAAAQRFTDGVDAAAVMVNASTGFTDGEQFGFGAEIGISTQKLHARGPMGLPELTSTKWIAWGDGQVRPA</sequence>
<dbReference type="Gene3D" id="3.40.309.10">
    <property type="entry name" value="Aldehyde Dehydrogenase, Chain A, domain 2"/>
    <property type="match status" value="1"/>
</dbReference>
<dbReference type="NCBIfam" id="TIGR00407">
    <property type="entry name" value="proA"/>
    <property type="match status" value="1"/>
</dbReference>
<dbReference type="InterPro" id="IPR016163">
    <property type="entry name" value="Ald_DH_C"/>
</dbReference>
<evidence type="ECO:0000256" key="5">
    <source>
        <dbReference type="ARBA" id="ARBA00023002"/>
    </source>
</evidence>
<dbReference type="GO" id="GO:0005737">
    <property type="term" value="C:cytoplasm"/>
    <property type="evidence" value="ECO:0007669"/>
    <property type="project" value="UniProtKB-SubCell"/>
</dbReference>
<dbReference type="InterPro" id="IPR015590">
    <property type="entry name" value="Aldehyde_DH_dom"/>
</dbReference>
<dbReference type="Pfam" id="PF00171">
    <property type="entry name" value="Aldedh"/>
    <property type="match status" value="1"/>
</dbReference>
<organism evidence="9 10">
    <name type="scientific">Mycobacterium simiae</name>
    <name type="common">Mycobacterium habana</name>
    <dbReference type="NCBI Taxonomy" id="1784"/>
    <lineage>
        <taxon>Bacteria</taxon>
        <taxon>Bacillati</taxon>
        <taxon>Actinomycetota</taxon>
        <taxon>Actinomycetes</taxon>
        <taxon>Mycobacteriales</taxon>
        <taxon>Mycobacteriaceae</taxon>
        <taxon>Mycobacterium</taxon>
        <taxon>Mycobacterium simiae complex</taxon>
    </lineage>
</organism>
<keyword evidence="5 7" id="KW-0560">Oxidoreductase</keyword>
<comment type="catalytic activity">
    <reaction evidence="6 7">
        <text>L-glutamate 5-semialdehyde + phosphate + NADP(+) = L-glutamyl 5-phosphate + NADPH + H(+)</text>
        <dbReference type="Rhea" id="RHEA:19541"/>
        <dbReference type="ChEBI" id="CHEBI:15378"/>
        <dbReference type="ChEBI" id="CHEBI:43474"/>
        <dbReference type="ChEBI" id="CHEBI:57783"/>
        <dbReference type="ChEBI" id="CHEBI:58066"/>
        <dbReference type="ChEBI" id="CHEBI:58274"/>
        <dbReference type="ChEBI" id="CHEBI:58349"/>
        <dbReference type="EC" id="1.2.1.41"/>
    </reaction>
</comment>
<dbReference type="NCBIfam" id="NF001221">
    <property type="entry name" value="PRK00197.1"/>
    <property type="match status" value="1"/>
</dbReference>
<dbReference type="GO" id="GO:0050661">
    <property type="term" value="F:NADP binding"/>
    <property type="evidence" value="ECO:0007669"/>
    <property type="project" value="InterPro"/>
</dbReference>
<evidence type="ECO:0000256" key="4">
    <source>
        <dbReference type="ARBA" id="ARBA00022857"/>
    </source>
</evidence>
<dbReference type="AlphaFoldDB" id="A0A1X0YGI3"/>
<comment type="caution">
    <text evidence="9">The sequence shown here is derived from an EMBL/GenBank/DDBJ whole genome shotgun (WGS) entry which is preliminary data.</text>
</comment>
<keyword evidence="10" id="KW-1185">Reference proteome</keyword>
<dbReference type="InterPro" id="IPR012134">
    <property type="entry name" value="Glu-5-SA_DH"/>
</dbReference>
<comment type="similarity">
    <text evidence="7">Belongs to the gamma-glutamyl phosphate reductase family.</text>
</comment>
<evidence type="ECO:0000256" key="3">
    <source>
        <dbReference type="ARBA" id="ARBA00022650"/>
    </source>
</evidence>
<dbReference type="Proteomes" id="UP000193040">
    <property type="component" value="Unassembled WGS sequence"/>
</dbReference>
<dbReference type="SUPFAM" id="SSF53720">
    <property type="entry name" value="ALDH-like"/>
    <property type="match status" value="1"/>
</dbReference>
<comment type="subcellular location">
    <subcellularLocation>
        <location evidence="7">Cytoplasm</location>
    </subcellularLocation>
</comment>
<name>A0A1X0YGI3_MYCSI</name>
<accession>A0A1X0YGI3</accession>
<dbReference type="Gene3D" id="3.40.605.10">
    <property type="entry name" value="Aldehyde Dehydrogenase, Chain A, domain 1"/>
    <property type="match status" value="1"/>
</dbReference>